<dbReference type="GO" id="GO:2000786">
    <property type="term" value="P:positive regulation of autophagosome assembly"/>
    <property type="evidence" value="ECO:0000318"/>
    <property type="project" value="GO_Central"/>
</dbReference>
<keyword evidence="9" id="KW-1185">Reference proteome</keyword>
<evidence type="ECO:0000256" key="4">
    <source>
        <dbReference type="ARBA" id="ARBA00022468"/>
    </source>
</evidence>
<name>A9UVS6_MONBE</name>
<evidence type="ECO:0000256" key="6">
    <source>
        <dbReference type="SAM" id="MobiDB-lite"/>
    </source>
</evidence>
<comment type="subcellular location">
    <subcellularLocation>
        <location evidence="1">Cytoplasm</location>
    </subcellularLocation>
</comment>
<keyword evidence="4" id="KW-0343">GTPase activation</keyword>
<comment type="similarity">
    <text evidence="2">Belongs to the Rab3-GAP catalytic subunit family.</text>
</comment>
<proteinExistence type="inferred from homology"/>
<evidence type="ECO:0000256" key="1">
    <source>
        <dbReference type="ARBA" id="ARBA00004496"/>
    </source>
</evidence>
<dbReference type="FunCoup" id="A9UVS6">
    <property type="interactions" value="991"/>
</dbReference>
<dbReference type="KEGG" id="mbr:MONBRDRAFT_24227"/>
<evidence type="ECO:0000256" key="5">
    <source>
        <dbReference type="ARBA" id="ARBA00022490"/>
    </source>
</evidence>
<dbReference type="GO" id="GO:0005096">
    <property type="term" value="F:GTPase activator activity"/>
    <property type="evidence" value="ECO:0000318"/>
    <property type="project" value="GO_Central"/>
</dbReference>
<gene>
    <name evidence="8" type="ORF">MONBRDRAFT_24227</name>
</gene>
<evidence type="ECO:0000256" key="2">
    <source>
        <dbReference type="ARBA" id="ARBA00008856"/>
    </source>
</evidence>
<dbReference type="GeneID" id="5889723"/>
<dbReference type="STRING" id="81824.A9UVS6"/>
<evidence type="ECO:0000313" key="9">
    <source>
        <dbReference type="Proteomes" id="UP000001357"/>
    </source>
</evidence>
<dbReference type="InterPro" id="IPR026147">
    <property type="entry name" value="Rab3GAP1_conserved"/>
</dbReference>
<organism evidence="8 9">
    <name type="scientific">Monosiga brevicollis</name>
    <name type="common">Choanoflagellate</name>
    <dbReference type="NCBI Taxonomy" id="81824"/>
    <lineage>
        <taxon>Eukaryota</taxon>
        <taxon>Choanoflagellata</taxon>
        <taxon>Craspedida</taxon>
        <taxon>Salpingoecidae</taxon>
        <taxon>Monosiga</taxon>
    </lineage>
</organism>
<feature type="domain" description="Rab3GAP catalytic subunit conserved" evidence="7">
    <location>
        <begin position="560"/>
        <end position="710"/>
    </location>
</feature>
<reference evidence="8 9" key="1">
    <citation type="journal article" date="2008" name="Nature">
        <title>The genome of the choanoflagellate Monosiga brevicollis and the origin of metazoans.</title>
        <authorList>
            <consortium name="JGI Sequencing"/>
            <person name="King N."/>
            <person name="Westbrook M.J."/>
            <person name="Young S.L."/>
            <person name="Kuo A."/>
            <person name="Abedin M."/>
            <person name="Chapman J."/>
            <person name="Fairclough S."/>
            <person name="Hellsten U."/>
            <person name="Isogai Y."/>
            <person name="Letunic I."/>
            <person name="Marr M."/>
            <person name="Pincus D."/>
            <person name="Putnam N."/>
            <person name="Rokas A."/>
            <person name="Wright K.J."/>
            <person name="Zuzow R."/>
            <person name="Dirks W."/>
            <person name="Good M."/>
            <person name="Goodstein D."/>
            <person name="Lemons D."/>
            <person name="Li W."/>
            <person name="Lyons J.B."/>
            <person name="Morris A."/>
            <person name="Nichols S."/>
            <person name="Richter D.J."/>
            <person name="Salamov A."/>
            <person name="Bork P."/>
            <person name="Lim W.A."/>
            <person name="Manning G."/>
            <person name="Miller W.T."/>
            <person name="McGinnis W."/>
            <person name="Shapiro H."/>
            <person name="Tjian R."/>
            <person name="Grigoriev I.V."/>
            <person name="Rokhsar D."/>
        </authorList>
    </citation>
    <scope>NUCLEOTIDE SEQUENCE [LARGE SCALE GENOMIC DNA]</scope>
    <source>
        <strain evidence="9">MX1 / ATCC 50154</strain>
    </source>
</reference>
<dbReference type="Pfam" id="PF13890">
    <property type="entry name" value="Rab3-GTPase_cat"/>
    <property type="match status" value="1"/>
</dbReference>
<dbReference type="InParanoid" id="A9UVS6"/>
<sequence>MTTLQDLLTADAVQLDDVFDINDFTLATPWEEFIAELERFFRHVAEEKHGFQKKLNFRGRDFSLQLFVLSDTLPESPHRTDRQLLRSLKQCAGVVSPVARAILSQYFDVPMELHPIAARVGVTSFVLLTPMASKYSSKARSCDDPCASSPIGETRDGTFLGAHQGTAAVMDMSSTMLPSVPPAFAQLDGLMRLFRSKLPATGTDVQCSISVCHHYVIRRCESNPLLKASAVQGAFAQQLTLPFGARTDLLQSIDVRTVWPCLKESSAVENAVYSSLSPLSAAIWHLGFQLQEPAAGYTESMLLKLLRVLPDTTILLNLIEEQAAAEESLDGPQSGKDALKRLTKEPLSTDGLLQNVRRVRQVGQSGIVNLGNAVQAAVLQNLRTRRQRTRRVSDQSRIFEINLDDSLATTFVRGDVNYTGSGIRLGRGAPVDSLTYQLGLQLAAFYLYAGGLQSLATLWHEIVLELRYRVTERVALPSIEGHPDFNACLIHQKLQLINYCIQRQQKVAEAREKHQSHATQSRTETEPEPVAAGTASDGEDEFHDASDSPHEVIAAAEAAREPVGVAEEHATLKLLGSGAPLRVPETQEPGPLTEDVFKAKQEELVAMGSSATAQEARAHLQSLSLKSDMEAFKAANPGCQLADFVRWHSPKDWIVEEGHDATEGRLSSRFEGADNIWLRAWDEAAPVPVFRQRQLFDSTREAEDALHYLERISVGELLSQLFPCILDHSLATVQELTGARNDLTSDVAALLHASAGCCEQWDVDRIQELIQRIGQLERAVSVYEGLKHRLAQTCSVQQADQREALWELMQEMDRKEPCLESREYLIRGLTSPSGGASSALPQRMYAKITDNGFLLSGAFCTDATAQLVTST</sequence>
<accession>A9UVS6</accession>
<dbReference type="AlphaFoldDB" id="A9UVS6"/>
<evidence type="ECO:0000313" key="8">
    <source>
        <dbReference type="EMBL" id="EDQ90640.1"/>
    </source>
</evidence>
<dbReference type="PANTHER" id="PTHR21422:SF9">
    <property type="entry name" value="RAB3 GTPASE-ACTIVATING PROTEIN CATALYTIC SUBUNIT"/>
    <property type="match status" value="1"/>
</dbReference>
<dbReference type="GO" id="GO:0005737">
    <property type="term" value="C:cytoplasm"/>
    <property type="evidence" value="ECO:0007669"/>
    <property type="project" value="UniProtKB-SubCell"/>
</dbReference>
<dbReference type="PANTHER" id="PTHR21422">
    <property type="entry name" value="RAB3 GTPASE-ACTIVATING PROTEIN CATALYTIC SUBUNIT"/>
    <property type="match status" value="1"/>
</dbReference>
<dbReference type="eggNOG" id="KOG2390">
    <property type="taxonomic scope" value="Eukaryota"/>
</dbReference>
<dbReference type="EMBL" id="CH991547">
    <property type="protein sequence ID" value="EDQ90640.1"/>
    <property type="molecule type" value="Genomic_DNA"/>
</dbReference>
<dbReference type="RefSeq" id="XP_001744691.1">
    <property type="nucleotide sequence ID" value="XM_001744639.1"/>
</dbReference>
<feature type="region of interest" description="Disordered" evidence="6">
    <location>
        <begin position="511"/>
        <end position="548"/>
    </location>
</feature>
<evidence type="ECO:0000259" key="7">
    <source>
        <dbReference type="Pfam" id="PF13890"/>
    </source>
</evidence>
<evidence type="ECO:0000256" key="3">
    <source>
        <dbReference type="ARBA" id="ARBA00015817"/>
    </source>
</evidence>
<dbReference type="Proteomes" id="UP000001357">
    <property type="component" value="Unassembled WGS sequence"/>
</dbReference>
<protein>
    <recommendedName>
        <fullName evidence="3">Rab3 GTPase-activating protein catalytic subunit</fullName>
    </recommendedName>
</protein>
<dbReference type="InterPro" id="IPR045700">
    <property type="entry name" value="Rab3GAP1"/>
</dbReference>
<dbReference type="OMA" id="KYAKHRR"/>
<keyword evidence="5" id="KW-0963">Cytoplasm</keyword>